<accession>A0ABN2YY28</accession>
<dbReference type="Pfam" id="PF03816">
    <property type="entry name" value="LytR_cpsA_psr"/>
    <property type="match status" value="1"/>
</dbReference>
<dbReference type="EMBL" id="BAAAQB010000025">
    <property type="protein sequence ID" value="GAA2133315.1"/>
    <property type="molecule type" value="Genomic_DNA"/>
</dbReference>
<dbReference type="NCBIfam" id="TIGR00350">
    <property type="entry name" value="lytR_cpsA_psr"/>
    <property type="match status" value="1"/>
</dbReference>
<keyword evidence="3" id="KW-0812">Transmembrane</keyword>
<organism evidence="5 6">
    <name type="scientific">Arthrobacter humicola</name>
    <dbReference type="NCBI Taxonomy" id="409291"/>
    <lineage>
        <taxon>Bacteria</taxon>
        <taxon>Bacillati</taxon>
        <taxon>Actinomycetota</taxon>
        <taxon>Actinomycetes</taxon>
        <taxon>Micrococcales</taxon>
        <taxon>Micrococcaceae</taxon>
        <taxon>Arthrobacter</taxon>
    </lineage>
</organism>
<comment type="caution">
    <text evidence="5">The sequence shown here is derived from an EMBL/GenBank/DDBJ whole genome shotgun (WGS) entry which is preliminary data.</text>
</comment>
<feature type="compositionally biased region" description="Polar residues" evidence="2">
    <location>
        <begin position="518"/>
        <end position="527"/>
    </location>
</feature>
<dbReference type="Proteomes" id="UP001500102">
    <property type="component" value="Unassembled WGS sequence"/>
</dbReference>
<feature type="transmembrane region" description="Helical" evidence="3">
    <location>
        <begin position="40"/>
        <end position="59"/>
    </location>
</feature>
<dbReference type="InterPro" id="IPR004474">
    <property type="entry name" value="LytR_CpsA_psr"/>
</dbReference>
<keyword evidence="3" id="KW-1133">Transmembrane helix</keyword>
<evidence type="ECO:0000256" key="1">
    <source>
        <dbReference type="ARBA" id="ARBA00006068"/>
    </source>
</evidence>
<feature type="compositionally biased region" description="Low complexity" evidence="2">
    <location>
        <begin position="471"/>
        <end position="517"/>
    </location>
</feature>
<protein>
    <recommendedName>
        <fullName evidence="4">Cell envelope-related transcriptional attenuator domain-containing protein</fullName>
    </recommendedName>
</protein>
<evidence type="ECO:0000313" key="5">
    <source>
        <dbReference type="EMBL" id="GAA2133315.1"/>
    </source>
</evidence>
<gene>
    <name evidence="5" type="ORF">GCM10009825_16250</name>
</gene>
<feature type="domain" description="Cell envelope-related transcriptional attenuator" evidence="4">
    <location>
        <begin position="204"/>
        <end position="386"/>
    </location>
</feature>
<evidence type="ECO:0000256" key="3">
    <source>
        <dbReference type="SAM" id="Phobius"/>
    </source>
</evidence>
<dbReference type="RefSeq" id="WP_344364151.1">
    <property type="nucleotide sequence ID" value="NZ_BAAAQB010000025.1"/>
</dbReference>
<proteinExistence type="inferred from homology"/>
<dbReference type="InterPro" id="IPR050922">
    <property type="entry name" value="LytR/CpsA/Psr_CW_biosynth"/>
</dbReference>
<comment type="similarity">
    <text evidence="1">Belongs to the LytR/CpsA/Psr (LCP) family.</text>
</comment>
<name>A0ABN2YY28_9MICC</name>
<keyword evidence="3" id="KW-0472">Membrane</keyword>
<feature type="transmembrane region" description="Helical" evidence="3">
    <location>
        <begin position="100"/>
        <end position="127"/>
    </location>
</feature>
<evidence type="ECO:0000313" key="6">
    <source>
        <dbReference type="Proteomes" id="UP001500102"/>
    </source>
</evidence>
<dbReference type="PANTHER" id="PTHR33392">
    <property type="entry name" value="POLYISOPRENYL-TEICHOIC ACID--PEPTIDOGLYCAN TEICHOIC ACID TRANSFERASE TAGU"/>
    <property type="match status" value="1"/>
</dbReference>
<dbReference type="PANTHER" id="PTHR33392:SF6">
    <property type="entry name" value="POLYISOPRENYL-TEICHOIC ACID--PEPTIDOGLYCAN TEICHOIC ACID TRANSFERASE TAGU"/>
    <property type="match status" value="1"/>
</dbReference>
<feature type="region of interest" description="Disordered" evidence="2">
    <location>
        <begin position="1"/>
        <end position="32"/>
    </location>
</feature>
<sequence>MSNGYAPARGTESPGQSRQAPSDPVRNPSGAPAPVLTRRAFVLIIMTLLVPGSAQIVAGNRRLGRAALRVTVTLWALALLAVLLLFVSRSTLINILTGPVPSLLLVLGLALLALGWAALFLNTLRLIRPGLLTPRIRPAVVLTLVLAMILSSGSLGYAAYLLNVSRDAIGSIFSGSGPTLEPSDGRYNFLMMGGDAGADRTGRRPDSLSVISVDAKTGGTAIISVPRNLQNAQFSAESPMRKVYPDGYNCGDECLINAINTEVTNEHQDLYPGVADPGAQATLEAVSGTLGIKVQAYVLVDMDGFSKLIDAMGGIRIKAGGWVPISGPVVDEANGIHGMPDGWIPAGDQTLDGFHALWYGRSREFVDDYARIQRQQCVQQAMLKQLDPATLLTKFEDIAKAGTKVVESNISSGQLGSFVDLAMKAKGQNVSRLTIGPPDFDAAFSTTPDFDVIHARVAKLLAGTSAGAAGAAGAADGSAAKHGTAAGPPSAAAAPAGAAPTAAAPAGAAPAAQPSPSDFTPVTTTPDGQPITEEMLNQFKRNGDEQSVRDLVATNGQCAPL</sequence>
<feature type="transmembrane region" description="Helical" evidence="3">
    <location>
        <begin position="66"/>
        <end position="88"/>
    </location>
</feature>
<reference evidence="5 6" key="1">
    <citation type="journal article" date="2019" name="Int. J. Syst. Evol. Microbiol.">
        <title>The Global Catalogue of Microorganisms (GCM) 10K type strain sequencing project: providing services to taxonomists for standard genome sequencing and annotation.</title>
        <authorList>
            <consortium name="The Broad Institute Genomics Platform"/>
            <consortium name="The Broad Institute Genome Sequencing Center for Infectious Disease"/>
            <person name="Wu L."/>
            <person name="Ma J."/>
        </authorList>
    </citation>
    <scope>NUCLEOTIDE SEQUENCE [LARGE SCALE GENOMIC DNA]</scope>
    <source>
        <strain evidence="5 6">JCM 15921</strain>
    </source>
</reference>
<dbReference type="Gene3D" id="3.40.630.190">
    <property type="entry name" value="LCP protein"/>
    <property type="match status" value="1"/>
</dbReference>
<feature type="transmembrane region" description="Helical" evidence="3">
    <location>
        <begin position="139"/>
        <end position="162"/>
    </location>
</feature>
<keyword evidence="6" id="KW-1185">Reference proteome</keyword>
<evidence type="ECO:0000256" key="2">
    <source>
        <dbReference type="SAM" id="MobiDB-lite"/>
    </source>
</evidence>
<evidence type="ECO:0000259" key="4">
    <source>
        <dbReference type="Pfam" id="PF03816"/>
    </source>
</evidence>
<feature type="region of interest" description="Disordered" evidence="2">
    <location>
        <begin position="471"/>
        <end position="530"/>
    </location>
</feature>